<dbReference type="Proteomes" id="UP000095300">
    <property type="component" value="Unassembled WGS sequence"/>
</dbReference>
<dbReference type="VEuPathDB" id="VectorBase:SCAU003717"/>
<evidence type="ECO:0000256" key="1">
    <source>
        <dbReference type="SAM" id="Phobius"/>
    </source>
</evidence>
<dbReference type="EnsemblMetazoa" id="SCAU003717-RA">
    <property type="protein sequence ID" value="SCAU003717-PA"/>
    <property type="gene ID" value="SCAU003717"/>
</dbReference>
<evidence type="ECO:0000313" key="2">
    <source>
        <dbReference type="EnsemblMetazoa" id="SCAU003717-PA"/>
    </source>
</evidence>
<sequence>HFKRKRKSHGRLISEVRLQMEVVSQLEIHLQREHGRLQTIMRELYLSNQRFERGKQQDQWPNFVKIKVPQQLQQRNHVKCKHVNTSSIINSKSSKCGDNELLDTESLNMVLEKVGLDVQQGILIFLYIKINLCLFVGIFVCLFVSSL</sequence>
<accession>A0A1I8P0C8</accession>
<protein>
    <submittedName>
        <fullName evidence="2">Uncharacterized protein</fullName>
    </submittedName>
</protein>
<organism evidence="2 3">
    <name type="scientific">Stomoxys calcitrans</name>
    <name type="common">Stable fly</name>
    <name type="synonym">Conops calcitrans</name>
    <dbReference type="NCBI Taxonomy" id="35570"/>
    <lineage>
        <taxon>Eukaryota</taxon>
        <taxon>Metazoa</taxon>
        <taxon>Ecdysozoa</taxon>
        <taxon>Arthropoda</taxon>
        <taxon>Hexapoda</taxon>
        <taxon>Insecta</taxon>
        <taxon>Pterygota</taxon>
        <taxon>Neoptera</taxon>
        <taxon>Endopterygota</taxon>
        <taxon>Diptera</taxon>
        <taxon>Brachycera</taxon>
        <taxon>Muscomorpha</taxon>
        <taxon>Muscoidea</taxon>
        <taxon>Muscidae</taxon>
        <taxon>Stomoxys</taxon>
    </lineage>
</organism>
<gene>
    <name evidence="2" type="primary">106094531</name>
</gene>
<dbReference type="STRING" id="35570.A0A1I8P0C8"/>
<keyword evidence="1" id="KW-0812">Transmembrane</keyword>
<keyword evidence="1" id="KW-1133">Transmembrane helix</keyword>
<name>A0A1I8P0C8_STOCA</name>
<evidence type="ECO:0000313" key="3">
    <source>
        <dbReference type="Proteomes" id="UP000095300"/>
    </source>
</evidence>
<feature type="transmembrane region" description="Helical" evidence="1">
    <location>
        <begin position="122"/>
        <end position="145"/>
    </location>
</feature>
<dbReference type="AlphaFoldDB" id="A0A1I8P0C8"/>
<keyword evidence="3" id="KW-1185">Reference proteome</keyword>
<dbReference type="Gene3D" id="1.20.5.340">
    <property type="match status" value="1"/>
</dbReference>
<proteinExistence type="predicted"/>
<keyword evidence="1" id="KW-0472">Membrane</keyword>
<reference evidence="2" key="1">
    <citation type="submission" date="2020-05" db="UniProtKB">
        <authorList>
            <consortium name="EnsemblMetazoa"/>
        </authorList>
    </citation>
    <scope>IDENTIFICATION</scope>
    <source>
        <strain evidence="2">USDA</strain>
    </source>
</reference>